<feature type="region of interest" description="Disordered" evidence="4">
    <location>
        <begin position="232"/>
        <end position="257"/>
    </location>
</feature>
<accession>A0A2A2LR25</accession>
<feature type="compositionally biased region" description="Polar residues" evidence="4">
    <location>
        <begin position="1"/>
        <end position="11"/>
    </location>
</feature>
<dbReference type="Pfam" id="PF19057">
    <property type="entry name" value="PH_19"/>
    <property type="match status" value="1"/>
</dbReference>
<proteinExistence type="predicted"/>
<evidence type="ECO:0000256" key="2">
    <source>
        <dbReference type="ARBA" id="ARBA00022658"/>
    </source>
</evidence>
<dbReference type="Gene3D" id="1.20.900.10">
    <property type="entry name" value="Dbl homology (DH) domain"/>
    <property type="match status" value="1"/>
</dbReference>
<gene>
    <name evidence="6" type="ORF">WR25_19519</name>
</gene>
<dbReference type="AlphaFoldDB" id="A0A2A2LR25"/>
<dbReference type="PANTHER" id="PTHR12877:SF15">
    <property type="entry name" value="RHO GUANINE NUCLEOTIDE EXCHANGE FACTOR 17"/>
    <property type="match status" value="1"/>
</dbReference>
<evidence type="ECO:0000313" key="7">
    <source>
        <dbReference type="Proteomes" id="UP000218231"/>
    </source>
</evidence>
<dbReference type="InterPro" id="IPR011993">
    <property type="entry name" value="PH-like_dom_sf"/>
</dbReference>
<dbReference type="CDD" id="cd00160">
    <property type="entry name" value="RhoGEF"/>
    <property type="match status" value="1"/>
</dbReference>
<dbReference type="Pfam" id="PF00621">
    <property type="entry name" value="RhoGEF"/>
    <property type="match status" value="1"/>
</dbReference>
<evidence type="ECO:0000256" key="4">
    <source>
        <dbReference type="SAM" id="MobiDB-lite"/>
    </source>
</evidence>
<feature type="region of interest" description="Disordered" evidence="4">
    <location>
        <begin position="826"/>
        <end position="876"/>
    </location>
</feature>
<dbReference type="PANTHER" id="PTHR12877">
    <property type="entry name" value="RHO GUANINE NUCLEOTIDE EXCHANGE FACTOR"/>
    <property type="match status" value="1"/>
</dbReference>
<dbReference type="Gene3D" id="2.30.29.30">
    <property type="entry name" value="Pleckstrin-homology domain (PH domain)/Phosphotyrosine-binding domain (PTB)"/>
    <property type="match status" value="1"/>
</dbReference>
<keyword evidence="1" id="KW-0597">Phosphoprotein</keyword>
<feature type="coiled-coil region" evidence="3">
    <location>
        <begin position="523"/>
        <end position="557"/>
    </location>
</feature>
<evidence type="ECO:0000313" key="6">
    <source>
        <dbReference type="EMBL" id="PAV88608.1"/>
    </source>
</evidence>
<dbReference type="FunFam" id="1.20.900.10:FF:000060">
    <property type="entry name" value="Rho guanine nucleotide exchange factor osg-1"/>
    <property type="match status" value="1"/>
</dbReference>
<feature type="compositionally biased region" description="Polar residues" evidence="4">
    <location>
        <begin position="853"/>
        <end position="876"/>
    </location>
</feature>
<dbReference type="InterPro" id="IPR039919">
    <property type="entry name" value="ARHGEF10/ARHGEF17"/>
</dbReference>
<dbReference type="STRING" id="2018661.A0A2A2LR25"/>
<evidence type="ECO:0000259" key="5">
    <source>
        <dbReference type="PROSITE" id="PS50010"/>
    </source>
</evidence>
<feature type="compositionally biased region" description="Basic and acidic residues" evidence="4">
    <location>
        <begin position="55"/>
        <end position="69"/>
    </location>
</feature>
<feature type="domain" description="DH" evidence="5">
    <location>
        <begin position="346"/>
        <end position="533"/>
    </location>
</feature>
<feature type="region of interest" description="Disordered" evidence="4">
    <location>
        <begin position="1"/>
        <end position="106"/>
    </location>
</feature>
<organism evidence="6 7">
    <name type="scientific">Diploscapter pachys</name>
    <dbReference type="NCBI Taxonomy" id="2018661"/>
    <lineage>
        <taxon>Eukaryota</taxon>
        <taxon>Metazoa</taxon>
        <taxon>Ecdysozoa</taxon>
        <taxon>Nematoda</taxon>
        <taxon>Chromadorea</taxon>
        <taxon>Rhabditida</taxon>
        <taxon>Rhabditina</taxon>
        <taxon>Rhabditomorpha</taxon>
        <taxon>Rhabditoidea</taxon>
        <taxon>Rhabditidae</taxon>
        <taxon>Diploscapter</taxon>
    </lineage>
</organism>
<dbReference type="EMBL" id="LIAE01006509">
    <property type="protein sequence ID" value="PAV88608.1"/>
    <property type="molecule type" value="Genomic_DNA"/>
</dbReference>
<dbReference type="InterPro" id="IPR036322">
    <property type="entry name" value="WD40_repeat_dom_sf"/>
</dbReference>
<comment type="caution">
    <text evidence="6">The sequence shown here is derived from an EMBL/GenBank/DDBJ whole genome shotgun (WGS) entry which is preliminary data.</text>
</comment>
<dbReference type="PROSITE" id="PS50010">
    <property type="entry name" value="DH_2"/>
    <property type="match status" value="1"/>
</dbReference>
<reference evidence="6 7" key="1">
    <citation type="journal article" date="2017" name="Curr. Biol.">
        <title>Genome architecture and evolution of a unichromosomal asexual nematode.</title>
        <authorList>
            <person name="Fradin H."/>
            <person name="Zegar C."/>
            <person name="Gutwein M."/>
            <person name="Lucas J."/>
            <person name="Kovtun M."/>
            <person name="Corcoran D."/>
            <person name="Baugh L.R."/>
            <person name="Kiontke K."/>
            <person name="Gunsalus K."/>
            <person name="Fitch D.H."/>
            <person name="Piano F."/>
        </authorList>
    </citation>
    <scope>NUCLEOTIDE SEQUENCE [LARGE SCALE GENOMIC DNA]</scope>
    <source>
        <strain evidence="6">PF1309</strain>
    </source>
</reference>
<feature type="compositionally biased region" description="Basic residues" evidence="4">
    <location>
        <begin position="45"/>
        <end position="54"/>
    </location>
</feature>
<dbReference type="GO" id="GO:0035556">
    <property type="term" value="P:intracellular signal transduction"/>
    <property type="evidence" value="ECO:0007669"/>
    <property type="project" value="InterPro"/>
</dbReference>
<evidence type="ECO:0000256" key="1">
    <source>
        <dbReference type="ARBA" id="ARBA00022553"/>
    </source>
</evidence>
<dbReference type="Pfam" id="PF19056">
    <property type="entry name" value="WD40_2"/>
    <property type="match status" value="1"/>
</dbReference>
<dbReference type="InterPro" id="IPR035899">
    <property type="entry name" value="DBL_dom_sf"/>
</dbReference>
<sequence length="1168" mass="131025">MTTTTRLSLNPNDADDSDSSDDSASSPVRRLPKRSATVSPSERHHSFRTRHPPRRRSDFNLDDNIERERRRERRRSMVRASRERSESRRRQRLRKTNSEPNVDDSTQIDLETLQALMQQLPKFAAVAQMEYDSGGEDMITTEIEELKDAAKSIQSLQRVFKLPSQSTDRGVFSDADDLSLVTESRSTDGGRVSGICTKLSGNHPRGVMQFIPSIRDDQTFSSTMSRLSSLSRKSSSEVFNGRSELSLPPEDKMTPTMRRRGAVYGGSTTMLDGSDSFTAGMNRFSKLLQSLRSRQNSPEQQPSISWNPYYSESANEECRMEDSLLEADILLWKKRSRASLRRHISVRNLAVRELYDTEKSFVENLEFLVSKYMRPLRQPLECTIIEAGLVDKIFYKIPEILAHHQVLLAALNSRVETWHKDSLIGDVLLSHFSKQSMIETYISFVENFKNAKCAIAQARNKPSFEKYYNRCCRDHSNKLDLDALLISPIQRIPRYELLVKQLLKHTPAEHADRERLLCVQRHIHKLAVAINQHKDANEQMEQRLREIEAIVDGLDDLVTTGRTLLRYDMVTIKGRDEVRKQRCMFMLSDQLVLTSVRRKQNNKSGKFITPSADFLESNRFKLLIKISLDDVEIARDTLSILKDTESSLEVIKEDDKVVKKMIQLVKLLKDNREKLSGVLEEIDIENAMKMRRISERLNNDAELATVHLSVITEYGIETVAFEFTNAERRSQWEATFKDTKTALINQQLTSPVCQLKSIVAHQTRPGLQICTAVIVPGKRQDSAPFVWICASDKYSGQVAVISLENVDPSIESCSAIGNAAVTATCAVPPPTKSKKKRSSAPEDSRRKGGALTELNSSGDTSASSADESSGGQTTVWIGNEDGDVYIVNSTDRIRARGREKVVRLNEAVTAMCYFNNSVFLATAGLKDINLLRFNALPDRFWDLDNPVPVSHNCKAPISAIIQVGRRLLVASGNSIHTTYPDEIRWQDSAEVLPTANSISVICSAGAVLFISGRRSPIIYVIDAFTLTIINHFSIAAIVRTQLAGKEDILREHKMGSLRVSCITSAKSNLWIGTSAGFVLSTPVYAAKQQPNPPLTVCEIGHSGPCRVLLPISVALTKKQKRMSLTVPPQQGTQLLIASCGDGLDEKGDTSNKDTSTDAVNHIIFWRCT</sequence>
<dbReference type="SUPFAM" id="SSF50978">
    <property type="entry name" value="WD40 repeat-like"/>
    <property type="match status" value="1"/>
</dbReference>
<dbReference type="OrthoDB" id="4066896at2759"/>
<keyword evidence="2" id="KW-0344">Guanine-nucleotide releasing factor</keyword>
<keyword evidence="7" id="KW-1185">Reference proteome</keyword>
<protein>
    <recommendedName>
        <fullName evidence="5">DH domain-containing protein</fullName>
    </recommendedName>
</protein>
<name>A0A2A2LR25_9BILA</name>
<dbReference type="GO" id="GO:0030036">
    <property type="term" value="P:actin cytoskeleton organization"/>
    <property type="evidence" value="ECO:0007669"/>
    <property type="project" value="TreeGrafter"/>
</dbReference>
<dbReference type="InterPro" id="IPR001331">
    <property type="entry name" value="GDS_CDC24_CS"/>
</dbReference>
<keyword evidence="3" id="KW-0175">Coiled coil</keyword>
<dbReference type="Proteomes" id="UP000218231">
    <property type="component" value="Unassembled WGS sequence"/>
</dbReference>
<dbReference type="SUPFAM" id="SSF48065">
    <property type="entry name" value="DBL homology domain (DH-domain)"/>
    <property type="match status" value="1"/>
</dbReference>
<dbReference type="GO" id="GO:0005085">
    <property type="term" value="F:guanyl-nucleotide exchange factor activity"/>
    <property type="evidence" value="ECO:0007669"/>
    <property type="project" value="UniProtKB-KW"/>
</dbReference>
<dbReference type="SMART" id="SM00325">
    <property type="entry name" value="RhoGEF"/>
    <property type="match status" value="1"/>
</dbReference>
<evidence type="ECO:0000256" key="3">
    <source>
        <dbReference type="SAM" id="Coils"/>
    </source>
</evidence>
<dbReference type="PROSITE" id="PS00741">
    <property type="entry name" value="DH_1"/>
    <property type="match status" value="1"/>
</dbReference>
<dbReference type="InterPro" id="IPR000219">
    <property type="entry name" value="DH_dom"/>
</dbReference>